<dbReference type="SUPFAM" id="SSF47031">
    <property type="entry name" value="Second domain of FERM"/>
    <property type="match status" value="1"/>
</dbReference>
<feature type="compositionally biased region" description="Polar residues" evidence="18">
    <location>
        <begin position="1277"/>
        <end position="1319"/>
    </location>
</feature>
<dbReference type="FunCoup" id="A0A7M7K4V4">
    <property type="interactions" value="217"/>
</dbReference>
<evidence type="ECO:0000259" key="20">
    <source>
        <dbReference type="PROSITE" id="PS50057"/>
    </source>
</evidence>
<dbReference type="SUPFAM" id="SSF56112">
    <property type="entry name" value="Protein kinase-like (PK-like)"/>
    <property type="match status" value="1"/>
</dbReference>
<dbReference type="EnsemblMetazoa" id="XM_022805912">
    <property type="protein sequence ID" value="XP_022661647"/>
    <property type="gene ID" value="LOC111250517"/>
</dbReference>
<dbReference type="InParanoid" id="A0A7M7K4V4"/>
<feature type="region of interest" description="Disordered" evidence="18">
    <location>
        <begin position="1459"/>
        <end position="1528"/>
    </location>
</feature>
<feature type="compositionally biased region" description="Low complexity" evidence="18">
    <location>
        <begin position="1395"/>
        <end position="1405"/>
    </location>
</feature>
<dbReference type="InterPro" id="IPR005189">
    <property type="entry name" value="Focal_adhesion_kin_target_dom"/>
</dbReference>
<evidence type="ECO:0000313" key="22">
    <source>
        <dbReference type="Proteomes" id="UP000594260"/>
    </source>
</evidence>
<dbReference type="InterPro" id="IPR041784">
    <property type="entry name" value="FAK1/PYK2_FERM_C"/>
</dbReference>
<dbReference type="GO" id="GO:0005524">
    <property type="term" value="F:ATP binding"/>
    <property type="evidence" value="ECO:0007669"/>
    <property type="project" value="UniProtKB-UniRule"/>
</dbReference>
<dbReference type="EnsemblMetazoa" id="XM_022805908">
    <property type="protein sequence ID" value="XP_022661643"/>
    <property type="gene ID" value="LOC111250517"/>
</dbReference>
<comment type="subcellular location">
    <subcellularLocation>
        <location evidence="1">Cell junction</location>
        <location evidence="1">Focal adhesion</location>
    </subcellularLocation>
    <subcellularLocation>
        <location evidence="3">Cell membrane</location>
        <topology evidence="3">Peripheral membrane protein</topology>
        <orientation evidence="3">Cytoplasmic side</orientation>
    </subcellularLocation>
    <subcellularLocation>
        <location evidence="2">Cell projection</location>
    </subcellularLocation>
    <subcellularLocation>
        <location evidence="4">Cytoplasm</location>
    </subcellularLocation>
</comment>
<feature type="binding site" evidence="16">
    <location>
        <position position="501"/>
    </location>
    <ligand>
        <name>ATP</name>
        <dbReference type="ChEBI" id="CHEBI:30616"/>
    </ligand>
</feature>
<keyword evidence="12" id="KW-0965">Cell junction</keyword>
<sequence length="1528" mass="164063">MLARTFGLGRSLDSQEKKRLDDAGGDRTGSDGGLSPMRPPKAPLGVNVSRSTGQQTISVLKVYLNNGEFRSVKCGDATDVKGIIHLLCGQLHPSPLPLEALFALRLRHAATGDLQWLHRDTTLHQVLDKYLPRQSLNDWRFELRVRYLLANLDDFLQRDRVTFTFFYEQVKNDYLKMQDEVEVELAITLCCLEIRRFYKDVSQLSIDKKSTALEFLEREVGLDRFLPACVLLQHKAKALRKMILAQFKNVVRLSETQCMLQFLRSVKRKVAFDREVFLCQLGTGWTVSVELVISCELGIGFATDARGPLRPVGQFAQVQNIETIVHEGDSRALVRLRVAGTAEPLSVSCENLRVAEAIADLVDGYCRLVHSTNASYWTRKELKAGESEKSEISRADNDSESESTTDDNHPPRYRRSSSKPRSAGHAGVEILGVGESKLRHSEDYAEIVDDVEGDYSSATRDLELDRATLTLGEVIGQGQFGAVHRGEWRAKDGTRVQVAIKTCNGQGIAKREIQEQYTTGDELTEDDGADKLLDEAHTMKQLDHPHIIRLVGTCSSAPVWIVMELARLGELRAFLQRHRDRITLPRQLLWSRQLASALCYIQQKGLVHRDVAARNVLVASRDCVKLADFGLSRELGHAAEYTASRGKLPIKWMAPESINFRRFTSASDVWMFAVCVWEILSLGIKPFQGVKNGEVVARLEDGERLPLPHGCPPRLYSVLSLCWSYDPAKRPTFLFLKEALLEIYNEERAQAESCRRELRRTNALSWGSDGSDGSDEPPPKPARPASEHRNSVCGTPTPPTTATASQASSGSATVAPLAPATYIVAETPEVLARLMRDNDGSMPPAWAYVAPASPTNTFAVGGHNMTSFEGDRVISPTGATTPEISPPLGALGVAAGGVAAALEAAARDAGLVASTSGATNESSLSVSCSPSNVALLLPAGGSNAFNTHLQQDNPPPPPAPKSPPLRSKPLGVSSGLGSTLVDERDLLEKRLLEIKIKDQQREAERDQRWLNEQPLPFGTPPPQASVTGPTLGQTSLSSHARARQYHLGTSTNNNSSANGMPKSPASSHSISVGSATPSTSAVITPRVGSSTANRYGEGEPIYEATTGVVRAVMRLSEGVRAHQAEAYVELVRQTGLALRGLLAAVDGLSPTVLGVDPRTRRVEPAQRVLSADMAALVSAVKLAVQRPTDSEQRRAMLEAAHSLAVDAKNLLDIVDLLRTTEVTGAHETPAATSSSSMMSVSSSVTKSGIVTSFGRHSRSGSQSECGSSISGERILQSECSTPRSSTPTSFKSESLPRSTSASHHSESQTGGQSLRSGASTPGLGLALSQGTSHAESVGSLPCLGRSTPSNTFSSFQSCASGSNLGGSLPRSGGLVAGLVEAINSGCSSRASPLTSPHSQNSSNSVSLNGSIGIAPPAFVIPASIDGSLLNVKGVGPMRKQNSTSSLGTVLDSASAGGHTSVKMMASDGPQHHHQSSSLRKMSTSSIDEQISLHATRPHASTVSIPRKPPPGHKPPLPSTTASGIYDNP</sequence>
<dbReference type="Gene3D" id="3.10.20.90">
    <property type="entry name" value="Phosphatidylinositol 3-kinase Catalytic Subunit, Chain A, domain 1"/>
    <property type="match status" value="1"/>
</dbReference>
<dbReference type="PRINTS" id="PR00109">
    <property type="entry name" value="TYRKINASE"/>
</dbReference>
<evidence type="ECO:0000256" key="17">
    <source>
        <dbReference type="SAM" id="Coils"/>
    </source>
</evidence>
<keyword evidence="7" id="KW-0597">Phosphoprotein</keyword>
<keyword evidence="9 16" id="KW-0547">Nucleotide-binding</keyword>
<dbReference type="InterPro" id="IPR019749">
    <property type="entry name" value="Band_41_domain"/>
</dbReference>
<dbReference type="InterPro" id="IPR036137">
    <property type="entry name" value="Focal_adhe_kin_target_dom_sf"/>
</dbReference>
<dbReference type="GeneID" id="111250517"/>
<dbReference type="Gene3D" id="1.10.510.10">
    <property type="entry name" value="Transferase(Phosphotransferase) domain 1"/>
    <property type="match status" value="1"/>
</dbReference>
<dbReference type="SUPFAM" id="SSF54236">
    <property type="entry name" value="Ubiquitin-like"/>
    <property type="match status" value="1"/>
</dbReference>
<dbReference type="InterPro" id="IPR041390">
    <property type="entry name" value="FADK_N"/>
</dbReference>
<dbReference type="CDD" id="cd14473">
    <property type="entry name" value="FERM_B-lobe"/>
    <property type="match status" value="1"/>
</dbReference>
<name>A0A7M7K4V4_VARDE</name>
<dbReference type="RefSeq" id="XP_022661647.1">
    <property type="nucleotide sequence ID" value="XM_022805912.1"/>
</dbReference>
<feature type="region of interest" description="Disordered" evidence="18">
    <location>
        <begin position="764"/>
        <end position="810"/>
    </location>
</feature>
<dbReference type="InterPro" id="IPR035963">
    <property type="entry name" value="FERM_2"/>
</dbReference>
<evidence type="ECO:0000256" key="12">
    <source>
        <dbReference type="ARBA" id="ARBA00022949"/>
    </source>
</evidence>
<dbReference type="FunFam" id="1.10.510.10:FF:000027">
    <property type="entry name" value="Receptor protein-tyrosine kinase"/>
    <property type="match status" value="1"/>
</dbReference>
<dbReference type="Gene3D" id="3.30.200.20">
    <property type="entry name" value="Phosphorylase Kinase, domain 1"/>
    <property type="match status" value="1"/>
</dbReference>
<dbReference type="Pfam" id="PF18038">
    <property type="entry name" value="FERM_N_2"/>
    <property type="match status" value="1"/>
</dbReference>
<feature type="compositionally biased region" description="Pro residues" evidence="18">
    <location>
        <begin position="953"/>
        <end position="963"/>
    </location>
</feature>
<dbReference type="Proteomes" id="UP000594260">
    <property type="component" value="Unplaced"/>
</dbReference>
<feature type="compositionally biased region" description="Polar residues" evidence="18">
    <location>
        <begin position="1024"/>
        <end position="1038"/>
    </location>
</feature>
<feature type="compositionally biased region" description="Polar residues" evidence="18">
    <location>
        <begin position="1064"/>
        <end position="1093"/>
    </location>
</feature>
<evidence type="ECO:0000256" key="9">
    <source>
        <dbReference type="ARBA" id="ARBA00022741"/>
    </source>
</evidence>
<keyword evidence="10" id="KW-0418">Kinase</keyword>
<dbReference type="InterPro" id="IPR011993">
    <property type="entry name" value="PH-like_dom_sf"/>
</dbReference>
<feature type="region of interest" description="Disordered" evidence="18">
    <location>
        <begin position="387"/>
        <end position="429"/>
    </location>
</feature>
<dbReference type="InterPro" id="IPR029071">
    <property type="entry name" value="Ubiquitin-like_domsf"/>
</dbReference>
<dbReference type="PROSITE" id="PS50011">
    <property type="entry name" value="PROTEIN_KINASE_DOM"/>
    <property type="match status" value="1"/>
</dbReference>
<organism evidence="21 22">
    <name type="scientific">Varroa destructor</name>
    <name type="common">Honeybee mite</name>
    <dbReference type="NCBI Taxonomy" id="109461"/>
    <lineage>
        <taxon>Eukaryota</taxon>
        <taxon>Metazoa</taxon>
        <taxon>Ecdysozoa</taxon>
        <taxon>Arthropoda</taxon>
        <taxon>Chelicerata</taxon>
        <taxon>Arachnida</taxon>
        <taxon>Acari</taxon>
        <taxon>Parasitiformes</taxon>
        <taxon>Mesostigmata</taxon>
        <taxon>Gamasina</taxon>
        <taxon>Dermanyssoidea</taxon>
        <taxon>Varroidae</taxon>
        <taxon>Varroa</taxon>
    </lineage>
</organism>
<keyword evidence="14" id="KW-0829">Tyrosine-protein kinase</keyword>
<dbReference type="EnsemblMetazoa" id="XM_022805911">
    <property type="protein sequence ID" value="XP_022661646"/>
    <property type="gene ID" value="LOC111250517"/>
</dbReference>
<dbReference type="PROSITE" id="PS00107">
    <property type="entry name" value="PROTEIN_KINASE_ATP"/>
    <property type="match status" value="1"/>
</dbReference>
<feature type="region of interest" description="Disordered" evidence="18">
    <location>
        <begin position="943"/>
        <end position="977"/>
    </location>
</feature>
<feature type="compositionally biased region" description="Basic and acidic residues" evidence="18">
    <location>
        <begin position="13"/>
        <end position="29"/>
    </location>
</feature>
<reference evidence="21" key="1">
    <citation type="submission" date="2021-01" db="UniProtKB">
        <authorList>
            <consortium name="EnsemblMetazoa"/>
        </authorList>
    </citation>
    <scope>IDENTIFICATION</scope>
</reference>
<dbReference type="InterPro" id="IPR049385">
    <property type="entry name" value="FAK1-like_FERM_C"/>
</dbReference>
<evidence type="ECO:0000256" key="16">
    <source>
        <dbReference type="PROSITE-ProRule" id="PRU10141"/>
    </source>
</evidence>
<keyword evidence="6" id="KW-0963">Cytoplasm</keyword>
<dbReference type="EnsemblMetazoa" id="XM_022805910">
    <property type="protein sequence ID" value="XP_022661645"/>
    <property type="gene ID" value="LOC111250517"/>
</dbReference>
<evidence type="ECO:0000259" key="19">
    <source>
        <dbReference type="PROSITE" id="PS50011"/>
    </source>
</evidence>
<dbReference type="InterPro" id="IPR000299">
    <property type="entry name" value="FERM_domain"/>
</dbReference>
<dbReference type="GO" id="GO:0005737">
    <property type="term" value="C:cytoplasm"/>
    <property type="evidence" value="ECO:0007669"/>
    <property type="project" value="UniProtKB-SubCell"/>
</dbReference>
<feature type="region of interest" description="Disordered" evidence="18">
    <location>
        <begin position="1012"/>
        <end position="1096"/>
    </location>
</feature>
<evidence type="ECO:0000256" key="18">
    <source>
        <dbReference type="SAM" id="MobiDB-lite"/>
    </source>
</evidence>
<dbReference type="InterPro" id="IPR008266">
    <property type="entry name" value="Tyr_kinase_AS"/>
</dbReference>
<dbReference type="RefSeq" id="XP_022661643.1">
    <property type="nucleotide sequence ID" value="XM_022805908.1"/>
</dbReference>
<dbReference type="PANTHER" id="PTHR46221">
    <property type="entry name" value="FERM AND PDZ DOMAIN-CONTAINING PROTEIN FAMILY MEMBER"/>
    <property type="match status" value="1"/>
</dbReference>
<evidence type="ECO:0000256" key="8">
    <source>
        <dbReference type="ARBA" id="ARBA00022679"/>
    </source>
</evidence>
<evidence type="ECO:0000256" key="3">
    <source>
        <dbReference type="ARBA" id="ARBA00004413"/>
    </source>
</evidence>
<keyword evidence="17" id="KW-0175">Coiled coil</keyword>
<dbReference type="Pfam" id="PF07714">
    <property type="entry name" value="PK_Tyr_Ser-Thr"/>
    <property type="match status" value="1"/>
</dbReference>
<keyword evidence="8" id="KW-0808">Transferase</keyword>
<evidence type="ECO:0000256" key="14">
    <source>
        <dbReference type="ARBA" id="ARBA00023137"/>
    </source>
</evidence>
<evidence type="ECO:0000256" key="6">
    <source>
        <dbReference type="ARBA" id="ARBA00022490"/>
    </source>
</evidence>
<protein>
    <recommendedName>
        <fullName evidence="23">Focal adhesion kinase 1</fullName>
    </recommendedName>
</protein>
<dbReference type="Gene3D" id="1.20.80.10">
    <property type="match status" value="1"/>
</dbReference>
<dbReference type="InterPro" id="IPR001245">
    <property type="entry name" value="Ser-Thr/Tyr_kinase_cat_dom"/>
</dbReference>
<keyword evidence="5" id="KW-1003">Cell membrane</keyword>
<dbReference type="InterPro" id="IPR000719">
    <property type="entry name" value="Prot_kinase_dom"/>
</dbReference>
<keyword evidence="11 16" id="KW-0067">ATP-binding</keyword>
<feature type="region of interest" description="Disordered" evidence="18">
    <location>
        <begin position="13"/>
        <end position="48"/>
    </location>
</feature>
<feature type="compositionally biased region" description="Pro residues" evidence="18">
    <location>
        <begin position="1506"/>
        <end position="1517"/>
    </location>
</feature>
<proteinExistence type="predicted"/>
<evidence type="ECO:0000256" key="4">
    <source>
        <dbReference type="ARBA" id="ARBA00004496"/>
    </source>
</evidence>
<evidence type="ECO:0000256" key="15">
    <source>
        <dbReference type="ARBA" id="ARBA00023273"/>
    </source>
</evidence>
<evidence type="ECO:0000256" key="11">
    <source>
        <dbReference type="ARBA" id="ARBA00022840"/>
    </source>
</evidence>
<dbReference type="GO" id="GO:0042995">
    <property type="term" value="C:cell projection"/>
    <property type="evidence" value="ECO:0007669"/>
    <property type="project" value="UniProtKB-SubCell"/>
</dbReference>
<evidence type="ECO:0000256" key="10">
    <source>
        <dbReference type="ARBA" id="ARBA00022777"/>
    </source>
</evidence>
<dbReference type="SUPFAM" id="SSF68993">
    <property type="entry name" value="FAT domain of focal adhesion kinase"/>
    <property type="match status" value="1"/>
</dbReference>
<dbReference type="Pfam" id="PF00373">
    <property type="entry name" value="FERM_M"/>
    <property type="match status" value="1"/>
</dbReference>
<dbReference type="CDD" id="cd13190">
    <property type="entry name" value="FERM_C_FAK1"/>
    <property type="match status" value="1"/>
</dbReference>
<feature type="domain" description="FERM" evidence="20">
    <location>
        <begin position="58"/>
        <end position="373"/>
    </location>
</feature>
<dbReference type="InterPro" id="IPR019748">
    <property type="entry name" value="FERM_central"/>
</dbReference>
<dbReference type="SUPFAM" id="SSF50729">
    <property type="entry name" value="PH domain-like"/>
    <property type="match status" value="1"/>
</dbReference>
<evidence type="ECO:0000256" key="2">
    <source>
        <dbReference type="ARBA" id="ARBA00004316"/>
    </source>
</evidence>
<dbReference type="GO" id="GO:0007165">
    <property type="term" value="P:signal transduction"/>
    <property type="evidence" value="ECO:0007669"/>
    <property type="project" value="UniProtKB-ARBA"/>
</dbReference>
<accession>A0A7M7K4V4</accession>
<feature type="compositionally biased region" description="Basic and acidic residues" evidence="18">
    <location>
        <begin position="387"/>
        <end position="397"/>
    </location>
</feature>
<keyword evidence="15" id="KW-0966">Cell projection</keyword>
<dbReference type="Pfam" id="PF03623">
    <property type="entry name" value="Focal_AT"/>
    <property type="match status" value="1"/>
</dbReference>
<dbReference type="SMART" id="SM00295">
    <property type="entry name" value="B41"/>
    <property type="match status" value="1"/>
</dbReference>
<feature type="domain" description="Protein kinase" evidence="19">
    <location>
        <begin position="469"/>
        <end position="741"/>
    </location>
</feature>
<dbReference type="InterPro" id="IPR014352">
    <property type="entry name" value="FERM/acyl-CoA-bd_prot_sf"/>
</dbReference>
<dbReference type="RefSeq" id="XP_022661646.1">
    <property type="nucleotide sequence ID" value="XM_022805911.1"/>
</dbReference>
<dbReference type="KEGG" id="vde:111250517"/>
<dbReference type="InterPro" id="IPR020635">
    <property type="entry name" value="Tyr_kinase_cat_dom"/>
</dbReference>
<keyword evidence="22" id="KW-1185">Reference proteome</keyword>
<evidence type="ECO:0000256" key="13">
    <source>
        <dbReference type="ARBA" id="ARBA00023136"/>
    </source>
</evidence>
<dbReference type="GO" id="GO:0009887">
    <property type="term" value="P:animal organ morphogenesis"/>
    <property type="evidence" value="ECO:0007669"/>
    <property type="project" value="UniProtKB-ARBA"/>
</dbReference>
<evidence type="ECO:0000256" key="7">
    <source>
        <dbReference type="ARBA" id="ARBA00022553"/>
    </source>
</evidence>
<feature type="compositionally biased region" description="Polar residues" evidence="18">
    <location>
        <begin position="1475"/>
        <end position="1488"/>
    </location>
</feature>
<dbReference type="PROSITE" id="PS50057">
    <property type="entry name" value="FERM_3"/>
    <property type="match status" value="1"/>
</dbReference>
<dbReference type="InterPro" id="IPR017441">
    <property type="entry name" value="Protein_kinase_ATP_BS"/>
</dbReference>
<dbReference type="Gene3D" id="1.20.120.330">
    <property type="entry name" value="Nucleotidyltransferases domain 2"/>
    <property type="match status" value="1"/>
</dbReference>
<dbReference type="PROSITE" id="PS00109">
    <property type="entry name" value="PROTEIN_KINASE_TYR"/>
    <property type="match status" value="1"/>
</dbReference>
<evidence type="ECO:0000256" key="1">
    <source>
        <dbReference type="ARBA" id="ARBA00004246"/>
    </source>
</evidence>
<dbReference type="CTD" id="37233"/>
<feature type="compositionally biased region" description="Polar residues" evidence="18">
    <location>
        <begin position="943"/>
        <end position="952"/>
    </location>
</feature>
<dbReference type="OMA" id="YELDRNH"/>
<dbReference type="OrthoDB" id="9976756at2759"/>
<dbReference type="PANTHER" id="PTHR46221:SF9">
    <property type="entry name" value="NON-SPECIFIC PROTEIN-TYROSINE KINASE"/>
    <property type="match status" value="1"/>
</dbReference>
<dbReference type="GO" id="GO:0007172">
    <property type="term" value="P:signal complex assembly"/>
    <property type="evidence" value="ECO:0007669"/>
    <property type="project" value="InterPro"/>
</dbReference>
<dbReference type="GO" id="GO:0005925">
    <property type="term" value="C:focal adhesion"/>
    <property type="evidence" value="ECO:0007669"/>
    <property type="project" value="UniProtKB-SubCell"/>
</dbReference>
<dbReference type="InterPro" id="IPR011009">
    <property type="entry name" value="Kinase-like_dom_sf"/>
</dbReference>
<dbReference type="Gene3D" id="2.30.29.30">
    <property type="entry name" value="Pleckstrin-homology domain (PH domain)/Phosphotyrosine-binding domain (PTB)"/>
    <property type="match status" value="1"/>
</dbReference>
<evidence type="ECO:0000313" key="21">
    <source>
        <dbReference type="EnsemblMetazoa" id="XP_022661646"/>
    </source>
</evidence>
<dbReference type="Pfam" id="PF21477">
    <property type="entry name" value="FERM_C_FAK1"/>
    <property type="match status" value="1"/>
</dbReference>
<dbReference type="GO" id="GO:0008284">
    <property type="term" value="P:positive regulation of cell population proliferation"/>
    <property type="evidence" value="ECO:0007669"/>
    <property type="project" value="UniProtKB-ARBA"/>
</dbReference>
<dbReference type="GO" id="GO:0005886">
    <property type="term" value="C:plasma membrane"/>
    <property type="evidence" value="ECO:0007669"/>
    <property type="project" value="UniProtKB-SubCell"/>
</dbReference>
<evidence type="ECO:0000256" key="5">
    <source>
        <dbReference type="ARBA" id="ARBA00022475"/>
    </source>
</evidence>
<feature type="region of interest" description="Disordered" evidence="18">
    <location>
        <begin position="1252"/>
        <end position="1330"/>
    </location>
</feature>
<dbReference type="GO" id="GO:0004713">
    <property type="term" value="F:protein tyrosine kinase activity"/>
    <property type="evidence" value="ECO:0007669"/>
    <property type="project" value="UniProtKB-KW"/>
</dbReference>
<feature type="region of interest" description="Disordered" evidence="18">
    <location>
        <begin position="1386"/>
        <end position="1405"/>
    </location>
</feature>
<dbReference type="GO" id="GO:0048731">
    <property type="term" value="P:system development"/>
    <property type="evidence" value="ECO:0007669"/>
    <property type="project" value="UniProtKB-ARBA"/>
</dbReference>
<feature type="compositionally biased region" description="Low complexity" evidence="18">
    <location>
        <begin position="800"/>
        <end position="810"/>
    </location>
</feature>
<dbReference type="RefSeq" id="XP_022661645.1">
    <property type="nucleotide sequence ID" value="XM_022805910.1"/>
</dbReference>
<dbReference type="SMART" id="SM00219">
    <property type="entry name" value="TyrKc"/>
    <property type="match status" value="1"/>
</dbReference>
<feature type="coiled-coil region" evidence="17">
    <location>
        <begin position="737"/>
        <end position="764"/>
    </location>
</feature>
<feature type="compositionally biased region" description="Low complexity" evidence="18">
    <location>
        <begin position="1259"/>
        <end position="1271"/>
    </location>
</feature>
<keyword evidence="13" id="KW-0472">Membrane</keyword>
<evidence type="ECO:0008006" key="23">
    <source>
        <dbReference type="Google" id="ProtNLM"/>
    </source>
</evidence>